<comment type="catalytic activity">
    <reaction evidence="8">
        <text>N(1)-(5-phospho-beta-D-ribosyl)glycinamide + (6R)-10-formyltetrahydrofolate = N(2)-formyl-N(1)-(5-phospho-beta-D-ribosyl)glycinamide + (6S)-5,6,7,8-tetrahydrofolate + H(+)</text>
        <dbReference type="Rhea" id="RHEA:15053"/>
        <dbReference type="ChEBI" id="CHEBI:15378"/>
        <dbReference type="ChEBI" id="CHEBI:57453"/>
        <dbReference type="ChEBI" id="CHEBI:143788"/>
        <dbReference type="ChEBI" id="CHEBI:147286"/>
        <dbReference type="ChEBI" id="CHEBI:195366"/>
        <dbReference type="EC" id="2.1.2.2"/>
    </reaction>
</comment>
<comment type="pathway">
    <text evidence="1">Purine metabolism; IMP biosynthesis via de novo pathway; N(2)-formyl-N(1)-(5-phospho-D-ribosyl)glycinamide from N(1)-(5-phospho-D-ribosyl)glycinamide (10-formyl THF route): step 1/1.</text>
</comment>
<dbReference type="PROSITE" id="PS00373">
    <property type="entry name" value="GART"/>
    <property type="match status" value="1"/>
</dbReference>
<proteinExistence type="inferred from homology"/>
<keyword evidence="4" id="KW-0658">Purine biosynthesis</keyword>
<dbReference type="EMBL" id="JBIRWE010000003">
    <property type="protein sequence ID" value="MFI1964304.1"/>
    <property type="molecule type" value="Genomic_DNA"/>
</dbReference>
<dbReference type="Proteomes" id="UP001611548">
    <property type="component" value="Unassembled WGS sequence"/>
</dbReference>
<accession>A0ABW7USI5</accession>
<dbReference type="SUPFAM" id="SSF53328">
    <property type="entry name" value="Formyltransferase"/>
    <property type="match status" value="1"/>
</dbReference>
<organism evidence="10 11">
    <name type="scientific">Streptomyces pathocidini</name>
    <dbReference type="NCBI Taxonomy" id="1650571"/>
    <lineage>
        <taxon>Bacteria</taxon>
        <taxon>Bacillati</taxon>
        <taxon>Actinomycetota</taxon>
        <taxon>Actinomycetes</taxon>
        <taxon>Kitasatosporales</taxon>
        <taxon>Streptomycetaceae</taxon>
        <taxon>Streptomyces</taxon>
    </lineage>
</organism>
<dbReference type="InterPro" id="IPR036477">
    <property type="entry name" value="Formyl_transf_N_sf"/>
</dbReference>
<evidence type="ECO:0000259" key="9">
    <source>
        <dbReference type="Pfam" id="PF00551"/>
    </source>
</evidence>
<dbReference type="PANTHER" id="PTHR43369:SF2">
    <property type="entry name" value="PHOSPHORIBOSYLGLYCINAMIDE FORMYLTRANSFERASE"/>
    <property type="match status" value="1"/>
</dbReference>
<evidence type="ECO:0000256" key="7">
    <source>
        <dbReference type="ARBA" id="ARBA00041682"/>
    </source>
</evidence>
<dbReference type="EC" id="2.1.2.2" evidence="2"/>
<feature type="domain" description="Formyl transferase N-terminal" evidence="9">
    <location>
        <begin position="86"/>
        <end position="163"/>
    </location>
</feature>
<evidence type="ECO:0000313" key="10">
    <source>
        <dbReference type="EMBL" id="MFI1964304.1"/>
    </source>
</evidence>
<evidence type="ECO:0000256" key="8">
    <source>
        <dbReference type="ARBA" id="ARBA00047664"/>
    </source>
</evidence>
<dbReference type="RefSeq" id="WP_055472296.1">
    <property type="nucleotide sequence ID" value="NZ_JBIRWE010000003.1"/>
</dbReference>
<gene>
    <name evidence="10" type="ORF">ACH429_09305</name>
</gene>
<evidence type="ECO:0000313" key="11">
    <source>
        <dbReference type="Proteomes" id="UP001611548"/>
    </source>
</evidence>
<evidence type="ECO:0000256" key="2">
    <source>
        <dbReference type="ARBA" id="ARBA00012254"/>
    </source>
</evidence>
<evidence type="ECO:0000256" key="6">
    <source>
        <dbReference type="ARBA" id="ARBA00041324"/>
    </source>
</evidence>
<keyword evidence="3" id="KW-0808">Transferase</keyword>
<dbReference type="Gene3D" id="3.40.50.12230">
    <property type="match status" value="1"/>
</dbReference>
<evidence type="ECO:0000256" key="4">
    <source>
        <dbReference type="ARBA" id="ARBA00022755"/>
    </source>
</evidence>
<protein>
    <recommendedName>
        <fullName evidence="2">phosphoribosylglycinamide formyltransferase 1</fullName>
        <ecNumber evidence="2">2.1.2.2</ecNumber>
    </recommendedName>
    <alternativeName>
        <fullName evidence="7">5'-phosphoribosylglycinamide transformylase</fullName>
    </alternativeName>
    <alternativeName>
        <fullName evidence="6">GAR transformylase</fullName>
    </alternativeName>
</protein>
<reference evidence="10 11" key="1">
    <citation type="submission" date="2024-10" db="EMBL/GenBank/DDBJ databases">
        <title>The Natural Products Discovery Center: Release of the First 8490 Sequenced Strains for Exploring Actinobacteria Biosynthetic Diversity.</title>
        <authorList>
            <person name="Kalkreuter E."/>
            <person name="Kautsar S.A."/>
            <person name="Yang D."/>
            <person name="Bader C.D."/>
            <person name="Teijaro C.N."/>
            <person name="Fluegel L."/>
            <person name="Davis C.M."/>
            <person name="Simpson J.R."/>
            <person name="Lauterbach L."/>
            <person name="Steele A.D."/>
            <person name="Gui C."/>
            <person name="Meng S."/>
            <person name="Li G."/>
            <person name="Viehrig K."/>
            <person name="Ye F."/>
            <person name="Su P."/>
            <person name="Kiefer A.F."/>
            <person name="Nichols A."/>
            <person name="Cepeda A.J."/>
            <person name="Yan W."/>
            <person name="Fan B."/>
            <person name="Jiang Y."/>
            <person name="Adhikari A."/>
            <person name="Zheng C.-J."/>
            <person name="Schuster L."/>
            <person name="Cowan T.M."/>
            <person name="Smanski M.J."/>
            <person name="Chevrette M.G."/>
            <person name="De Carvalho L.P.S."/>
            <person name="Shen B."/>
        </authorList>
    </citation>
    <scope>NUCLEOTIDE SEQUENCE [LARGE SCALE GENOMIC DNA]</scope>
    <source>
        <strain evidence="10 11">NPDC020327</strain>
    </source>
</reference>
<dbReference type="Pfam" id="PF00551">
    <property type="entry name" value="Formyl_trans_N"/>
    <property type="match status" value="1"/>
</dbReference>
<dbReference type="InterPro" id="IPR001555">
    <property type="entry name" value="GART_AS"/>
</dbReference>
<sequence>MIFVGRGALLTRAVRHALSTGHRVDGAYTDDPADRAALSSTGVRAASVVSDINTHADRMRGECTDGVVWSVNNWMIFRAPVLDSGLRVYNIHNGLLPQHRGLPSVAVLFALLNGESEYGATLHQVDAGIDTGPVLAERRFPIPPDARYHQVLLRGVRACHELFQSTLEAVAGGRLPTAPPPHGNSAAQPRYYGLRSLSRLGAYADDPAFARATDLGALAPHLPEIAGALARMTPRVK</sequence>
<dbReference type="InterPro" id="IPR002376">
    <property type="entry name" value="Formyl_transf_N"/>
</dbReference>
<comment type="similarity">
    <text evidence="5">Belongs to the GART family.</text>
</comment>
<evidence type="ECO:0000256" key="5">
    <source>
        <dbReference type="ARBA" id="ARBA00038440"/>
    </source>
</evidence>
<comment type="caution">
    <text evidence="10">The sequence shown here is derived from an EMBL/GenBank/DDBJ whole genome shotgun (WGS) entry which is preliminary data.</text>
</comment>
<dbReference type="PANTHER" id="PTHR43369">
    <property type="entry name" value="PHOSPHORIBOSYLGLYCINAMIDE FORMYLTRANSFERASE"/>
    <property type="match status" value="1"/>
</dbReference>
<keyword evidence="11" id="KW-1185">Reference proteome</keyword>
<evidence type="ECO:0000256" key="3">
    <source>
        <dbReference type="ARBA" id="ARBA00022679"/>
    </source>
</evidence>
<name>A0ABW7USI5_9ACTN</name>
<evidence type="ECO:0000256" key="1">
    <source>
        <dbReference type="ARBA" id="ARBA00005054"/>
    </source>
</evidence>